<comment type="caution">
    <text evidence="1">The sequence shown here is derived from an EMBL/GenBank/DDBJ whole genome shotgun (WGS) entry which is preliminary data.</text>
</comment>
<sequence length="103" mass="12269">MNRNRHEAAIGYLKEAIVSERNLQFREAISDLDYHYIKENDVHVLKNIYFIIKDNALRNKILGSLMYKEIGLKQFFWDAYKKERYLDMKLKAVRGLAKSLTND</sequence>
<accession>A0ABT1YG37</accession>
<keyword evidence="2" id="KW-1185">Reference proteome</keyword>
<reference evidence="1 2" key="1">
    <citation type="submission" date="2022-08" db="EMBL/GenBank/DDBJ databases">
        <title>Paenibacillus endoradicis sp. nov., Paenibacillus radicibacter sp. nov and Paenibacillus pararadicis sp. nov., three cold-adapted plant growth-promoting bacteria isolated from root of Larix gmelinii in Great Khingan.</title>
        <authorList>
            <person name="Xue H."/>
        </authorList>
    </citation>
    <scope>NUCLEOTIDE SEQUENCE [LARGE SCALE GENOMIC DNA]</scope>
    <source>
        <strain evidence="1 2">N5-1-1-5</strain>
    </source>
</reference>
<organism evidence="1 2">
    <name type="scientific">Paenibacillus radicis</name>
    <name type="common">ex Xue et al. 2023</name>
    <dbReference type="NCBI Taxonomy" id="2972489"/>
    <lineage>
        <taxon>Bacteria</taxon>
        <taxon>Bacillati</taxon>
        <taxon>Bacillota</taxon>
        <taxon>Bacilli</taxon>
        <taxon>Bacillales</taxon>
        <taxon>Paenibacillaceae</taxon>
        <taxon>Paenibacillus</taxon>
    </lineage>
</organism>
<dbReference type="Proteomes" id="UP001300012">
    <property type="component" value="Unassembled WGS sequence"/>
</dbReference>
<dbReference type="RefSeq" id="WP_258213751.1">
    <property type="nucleotide sequence ID" value="NZ_JANQBD010000008.1"/>
</dbReference>
<protein>
    <submittedName>
        <fullName evidence="1">Uncharacterized protein</fullName>
    </submittedName>
</protein>
<dbReference type="EMBL" id="JANQBD010000008">
    <property type="protein sequence ID" value="MCR8632163.1"/>
    <property type="molecule type" value="Genomic_DNA"/>
</dbReference>
<gene>
    <name evidence="1" type="ORF">NV381_13205</name>
</gene>
<evidence type="ECO:0000313" key="2">
    <source>
        <dbReference type="Proteomes" id="UP001300012"/>
    </source>
</evidence>
<proteinExistence type="predicted"/>
<name>A0ABT1YG37_9BACL</name>
<evidence type="ECO:0000313" key="1">
    <source>
        <dbReference type="EMBL" id="MCR8632163.1"/>
    </source>
</evidence>